<accession>A0A6N8DKP0</accession>
<dbReference type="OrthoDB" id="9807498at2"/>
<dbReference type="Pfam" id="PF01136">
    <property type="entry name" value="Peptidase_U32"/>
    <property type="match status" value="1"/>
</dbReference>
<dbReference type="SUPFAM" id="SSF51366">
    <property type="entry name" value="Ribulose-phoshate binding barrel"/>
    <property type="match status" value="1"/>
</dbReference>
<evidence type="ECO:0000313" key="1">
    <source>
        <dbReference type="EMBL" id="MTV29811.1"/>
    </source>
</evidence>
<dbReference type="PANTHER" id="PTHR30217:SF3">
    <property type="entry name" value="UBIQUINONE BIOSYNTHESIS PROTEIN UBIU"/>
    <property type="match status" value="1"/>
</dbReference>
<dbReference type="EMBL" id="WNKS01000001">
    <property type="protein sequence ID" value="MTV29811.1"/>
    <property type="molecule type" value="Genomic_DNA"/>
</dbReference>
<comment type="caution">
    <text evidence="1">The sequence shown here is derived from an EMBL/GenBank/DDBJ whole genome shotgun (WGS) entry which is preliminary data.</text>
</comment>
<gene>
    <name evidence="1" type="ORF">GJ654_02245</name>
</gene>
<protein>
    <submittedName>
        <fullName evidence="1">U32 family peptidase</fullName>
    </submittedName>
</protein>
<evidence type="ECO:0000313" key="2">
    <source>
        <dbReference type="Proteomes" id="UP000439113"/>
    </source>
</evidence>
<proteinExistence type="predicted"/>
<reference evidence="1 2" key="1">
    <citation type="submission" date="2019-11" db="EMBL/GenBank/DDBJ databases">
        <title>Whole-genome sequence of a Rhodoblastus acidophilus DSM 142.</title>
        <authorList>
            <person name="Kyndt J.A."/>
            <person name="Meyer T.E."/>
        </authorList>
    </citation>
    <scope>NUCLEOTIDE SEQUENCE [LARGE SCALE GENOMIC DNA]</scope>
    <source>
        <strain evidence="1 2">DSM 142</strain>
    </source>
</reference>
<dbReference type="AlphaFoldDB" id="A0A6N8DKP0"/>
<sequence>MSAPALLAPGGTLEMARVAVDEGADIVYVGPLGWSRRPYESEMTDEDIRAAIAYARENGRQVRVVLNTFPSPFEMDDFARKVELYAAWGASGFIVTDPGAIRLIRGLVPDTLIHVSIGSGVTNSWDAEFYREIGADVIILPYRWGEEEIAETRCVSGIGLEVFLFETVQTGKICPGKCIMSSYLKFREWLDIEGKATSGSANRGAKECYRVCQTNWEFSSEDDDPVKLKLRRDARLMLEQLPAFIELGVECFKISGRERPVPMIRDLVRFYRKALDGIAAGQTDMSVYVDELATLRERWTVEKRKRVNVLMDRADHYADAAPTLAVAQ</sequence>
<dbReference type="PANTHER" id="PTHR30217">
    <property type="entry name" value="PEPTIDASE U32 FAMILY"/>
    <property type="match status" value="1"/>
</dbReference>
<dbReference type="RefSeq" id="WP_155444455.1">
    <property type="nucleotide sequence ID" value="NZ_JAOQNR010000001.1"/>
</dbReference>
<name>A0A6N8DKP0_RHOAC</name>
<dbReference type="InterPro" id="IPR001539">
    <property type="entry name" value="Peptidase_U32"/>
</dbReference>
<organism evidence="1 2">
    <name type="scientific">Rhodoblastus acidophilus</name>
    <name type="common">Rhodopseudomonas acidophila</name>
    <dbReference type="NCBI Taxonomy" id="1074"/>
    <lineage>
        <taxon>Bacteria</taxon>
        <taxon>Pseudomonadati</taxon>
        <taxon>Pseudomonadota</taxon>
        <taxon>Alphaproteobacteria</taxon>
        <taxon>Hyphomicrobiales</taxon>
        <taxon>Rhodoblastaceae</taxon>
        <taxon>Rhodoblastus</taxon>
    </lineage>
</organism>
<dbReference type="Proteomes" id="UP000439113">
    <property type="component" value="Unassembled WGS sequence"/>
</dbReference>
<dbReference type="InterPro" id="IPR051454">
    <property type="entry name" value="RNA/ubiquinone_mod_enzymes"/>
</dbReference>
<dbReference type="InterPro" id="IPR011060">
    <property type="entry name" value="RibuloseP-bd_barrel"/>
</dbReference>